<proteinExistence type="predicted"/>
<accession>A0AAU7C8E3</accession>
<reference evidence="1" key="1">
    <citation type="submission" date="2024-05" db="EMBL/GenBank/DDBJ databases">
        <title>Planctomycetes of the genus Singulisphaera possess chitinolytic capabilities.</title>
        <authorList>
            <person name="Ivanova A."/>
        </authorList>
    </citation>
    <scope>NUCLEOTIDE SEQUENCE</scope>
    <source>
        <strain evidence="1">Ch08T</strain>
    </source>
</reference>
<organism evidence="1">
    <name type="scientific">Singulisphaera sp. Ch08</name>
    <dbReference type="NCBI Taxonomy" id="3120278"/>
    <lineage>
        <taxon>Bacteria</taxon>
        <taxon>Pseudomonadati</taxon>
        <taxon>Planctomycetota</taxon>
        <taxon>Planctomycetia</taxon>
        <taxon>Isosphaerales</taxon>
        <taxon>Isosphaeraceae</taxon>
        <taxon>Singulisphaera</taxon>
    </lineage>
</organism>
<dbReference type="AlphaFoldDB" id="A0AAU7C8E3"/>
<dbReference type="PROSITE" id="PS51257">
    <property type="entry name" value="PROKAR_LIPOPROTEIN"/>
    <property type="match status" value="1"/>
</dbReference>
<evidence type="ECO:0000313" key="1">
    <source>
        <dbReference type="EMBL" id="XBH01643.1"/>
    </source>
</evidence>
<dbReference type="RefSeq" id="WP_406694387.1">
    <property type="nucleotide sequence ID" value="NZ_CP155447.1"/>
</dbReference>
<sequence length="144" mass="15397">MRRSSRINPRLLSTPLLILGIAGCQDDGPAIAPVTGTVTYRGKAVPNLTINFIPTNGRPSWGMTDSSGYYYLHWDEDHDGAEVGPHQVSVAFVPGSQGAESGRTKTPPASPAEQTAIISKYGIEKSPLTFEVKSGSQTIDLKLD</sequence>
<protein>
    <recommendedName>
        <fullName evidence="2">Carboxypeptidase regulatory-like domain-containing protein</fullName>
    </recommendedName>
</protein>
<name>A0AAU7C8E3_9BACT</name>
<evidence type="ECO:0008006" key="2">
    <source>
        <dbReference type="Google" id="ProtNLM"/>
    </source>
</evidence>
<dbReference type="EMBL" id="CP155447">
    <property type="protein sequence ID" value="XBH01643.1"/>
    <property type="molecule type" value="Genomic_DNA"/>
</dbReference>
<gene>
    <name evidence="1" type="ORF">V5E97_25255</name>
</gene>